<dbReference type="InterPro" id="IPR043502">
    <property type="entry name" value="DNA/RNA_pol_sf"/>
</dbReference>
<dbReference type="Pfam" id="PF00078">
    <property type="entry name" value="RVT_1"/>
    <property type="match status" value="1"/>
</dbReference>
<sequence length="548" mass="63303">MKTIPMEKKCKKAKWLSGEALQIAVKRREAKSKGEKERYKHLNAEFQRIARRDKKAFFRDQCKEIEQNNRMGKTRDTKGTFHAKMGSIKDRNGMDLREAEDIKKRWQEYTELCKKGLHDPDNHDGVITDLEPHILECEVKWALESITTKKASGGDGIPVELFQILKDDAVRVLHSICQQIWKTQQWPQDWKRSVFIPIPKKGNAKECSKYRTIALILHASKVMLTILQARLQQYVNREFPDVQAGFRKGRGTRDQIANIHWIMEKAREFQKNIYFCFIDYAKAFDCVDHNKLWKILKEMGIPDHLTCLLRNLYAGQEATVRTGHGTTDWFQIGKGVCQGCILSPCLFNFYAEYIMRNAGLEETQAGIKIARRNINHLRYADDTTLMAESEEELKSLLMKVKVESEKVGLKLNIQKTKIMASGPTTSWEIDGETVETVSDFILGGSKITADGDCSHEIKRRLLLGRKVMTNLDSIFKSRDITLPTKVRLVKAMVFSVVMYGCESWTMKKVECRRIDAFELWCWRRLLRDLSARRSNQSILKEISPGVSL</sequence>
<dbReference type="Proteomes" id="UP000429181">
    <property type="component" value="Chromosome 24"/>
</dbReference>
<name>A0A4W2GKL2_BOBOX</name>
<evidence type="ECO:0000313" key="3">
    <source>
        <dbReference type="Ensembl" id="ENSBIXP00005018652.1"/>
    </source>
</evidence>
<reference evidence="3" key="2">
    <citation type="submission" date="2025-08" db="UniProtKB">
        <authorList>
            <consortium name="Ensembl"/>
        </authorList>
    </citation>
    <scope>IDENTIFICATION</scope>
</reference>
<dbReference type="Gene3D" id="3.30.70.270">
    <property type="match status" value="1"/>
</dbReference>
<dbReference type="AlphaFoldDB" id="A0A4W2GKL2"/>
<dbReference type="GeneTree" id="ENSGT01150000286929"/>
<dbReference type="InterPro" id="IPR043128">
    <property type="entry name" value="Rev_trsase/Diguanyl_cyclase"/>
</dbReference>
<dbReference type="PROSITE" id="PS50878">
    <property type="entry name" value="RT_POL"/>
    <property type="match status" value="1"/>
</dbReference>
<reference evidence="3 4" key="1">
    <citation type="submission" date="2018-11" db="EMBL/GenBank/DDBJ databases">
        <title>Haplotype-resolved cattle genomes.</title>
        <authorList>
            <person name="Low W.Y."/>
            <person name="Tearle R."/>
            <person name="Bickhart D.M."/>
            <person name="Rosen B.D."/>
            <person name="Koren S."/>
            <person name="Rhie A."/>
            <person name="Hiendleder S."/>
            <person name="Phillippy A.M."/>
            <person name="Smith T.P.L."/>
            <person name="Williams J.L."/>
        </authorList>
    </citation>
    <scope>NUCLEOTIDE SEQUENCE [LARGE SCALE GENOMIC DNA]</scope>
</reference>
<accession>A0A4W2GKL2</accession>
<dbReference type="InterPro" id="IPR000477">
    <property type="entry name" value="RT_dom"/>
</dbReference>
<proteinExistence type="inferred from homology"/>
<dbReference type="PANTHER" id="PTHR47027">
    <property type="entry name" value="REVERSE TRANSCRIPTASE DOMAIN-CONTAINING PROTEIN"/>
    <property type="match status" value="1"/>
</dbReference>
<dbReference type="Ensembl" id="ENSBIXT00005031117.1">
    <property type="protein sequence ID" value="ENSBIXP00005018652.1"/>
    <property type="gene ID" value="ENSBIXG00005021995.1"/>
</dbReference>
<protein>
    <recommendedName>
        <fullName evidence="2">Reverse transcriptase domain-containing protein</fullName>
    </recommendedName>
</protein>
<evidence type="ECO:0000256" key="1">
    <source>
        <dbReference type="ARBA" id="ARBA00010879"/>
    </source>
</evidence>
<dbReference type="CDD" id="cd01650">
    <property type="entry name" value="RT_nLTR_like"/>
    <property type="match status" value="1"/>
</dbReference>
<evidence type="ECO:0000259" key="2">
    <source>
        <dbReference type="PROSITE" id="PS50878"/>
    </source>
</evidence>
<dbReference type="SUPFAM" id="SSF56672">
    <property type="entry name" value="DNA/RNA polymerases"/>
    <property type="match status" value="1"/>
</dbReference>
<dbReference type="PANTHER" id="PTHR47027:SF8">
    <property type="entry name" value="RIBONUCLEASE H"/>
    <property type="match status" value="1"/>
</dbReference>
<organism evidence="3 4">
    <name type="scientific">Bos indicus x Bos taurus</name>
    <name type="common">Hybrid cattle</name>
    <dbReference type="NCBI Taxonomy" id="30522"/>
    <lineage>
        <taxon>Eukaryota</taxon>
        <taxon>Metazoa</taxon>
        <taxon>Chordata</taxon>
        <taxon>Craniata</taxon>
        <taxon>Vertebrata</taxon>
        <taxon>Euteleostomi</taxon>
        <taxon>Mammalia</taxon>
        <taxon>Eutheria</taxon>
        <taxon>Laurasiatheria</taxon>
        <taxon>Artiodactyla</taxon>
        <taxon>Ruminantia</taxon>
        <taxon>Pecora</taxon>
        <taxon>Bovidae</taxon>
        <taxon>Bovinae</taxon>
        <taxon>Bos</taxon>
    </lineage>
</organism>
<feature type="domain" description="Reverse transcriptase" evidence="2">
    <location>
        <begin position="179"/>
        <end position="434"/>
    </location>
</feature>
<evidence type="ECO:0000313" key="4">
    <source>
        <dbReference type="Proteomes" id="UP000429181"/>
    </source>
</evidence>
<comment type="similarity">
    <text evidence="1">Belongs to the beta type-B retroviral polymerase family. HERV class-II K(HML-2) pol subfamily.</text>
</comment>